<evidence type="ECO:0000313" key="4">
    <source>
        <dbReference type="EMBL" id="CDX53356.1"/>
    </source>
</evidence>
<evidence type="ECO:0000256" key="1">
    <source>
        <dbReference type="SAM" id="MobiDB-lite"/>
    </source>
</evidence>
<name>A0A090FZZ8_MESPL</name>
<dbReference type="EMBL" id="CCMZ01000023">
    <property type="protein sequence ID" value="CDX19188.1"/>
    <property type="molecule type" value="Genomic_DNA"/>
</dbReference>
<evidence type="ECO:0000313" key="7">
    <source>
        <dbReference type="Proteomes" id="UP000182888"/>
    </source>
</evidence>
<accession>A0A090FZZ8</accession>
<gene>
    <name evidence="3" type="ORF">MPL1032_10046</name>
    <name evidence="2" type="ORF">MPL3356_30055</name>
    <name evidence="4" type="ORF">MPL3365_180054</name>
</gene>
<dbReference type="Proteomes" id="UP000046122">
    <property type="component" value="Unassembled WGS sequence"/>
</dbReference>
<evidence type="ECO:0000313" key="5">
    <source>
        <dbReference type="Proteomes" id="UP000045285"/>
    </source>
</evidence>
<evidence type="ECO:0000313" key="2">
    <source>
        <dbReference type="EMBL" id="CDX19188.1"/>
    </source>
</evidence>
<reference evidence="4 6" key="2">
    <citation type="submission" date="2014-08" db="EMBL/GenBank/DDBJ databases">
        <authorList>
            <person name="Moulin Lionel"/>
        </authorList>
    </citation>
    <scope>NUCLEOTIDE SEQUENCE [LARGE SCALE GENOMIC DNA]</scope>
</reference>
<evidence type="ECO:0000313" key="6">
    <source>
        <dbReference type="Proteomes" id="UP000046122"/>
    </source>
</evidence>
<sequence length="93" mass="9541">MGQSGGDVPQETIAGGIEGAPHQRQAPAFGRGFLLSDIDISVGVRPIALPSEAGRTTHSGLVGTFGETALWFKVAASEPALLALTYAVSRIPP</sequence>
<organism evidence="4 6">
    <name type="scientific">Mesorhizobium plurifarium</name>
    <dbReference type="NCBI Taxonomy" id="69974"/>
    <lineage>
        <taxon>Bacteria</taxon>
        <taxon>Pseudomonadati</taxon>
        <taxon>Pseudomonadota</taxon>
        <taxon>Alphaproteobacteria</taxon>
        <taxon>Hyphomicrobiales</taxon>
        <taxon>Phyllobacteriaceae</taxon>
        <taxon>Mesorhizobium</taxon>
    </lineage>
</organism>
<reference evidence="3" key="1">
    <citation type="submission" date="2014-08" db="EMBL/GenBank/DDBJ databases">
        <title>DNA barcoding of Bradysia (Diptera: Sciaridae) for detection of the immature stages on agricultural crops.</title>
        <authorList>
            <person name="Shin S."/>
            <person name="Jung S."/>
            <person name="Heller K."/>
            <person name="Menzel F."/>
            <person name="Hong T.-K."/>
            <person name="Lee H."/>
            <person name="Lee S."/>
        </authorList>
    </citation>
    <scope>NUCLEOTIDE SEQUENCE</scope>
</reference>
<reference evidence="7" key="4">
    <citation type="submission" date="2014-08" db="EMBL/GenBank/DDBJ databases">
        <authorList>
            <person name="Edwards T."/>
        </authorList>
    </citation>
    <scope>NUCLEOTIDE SEQUENCE [LARGE SCALE GENOMIC DNA]</scope>
</reference>
<evidence type="ECO:0000313" key="3">
    <source>
        <dbReference type="EMBL" id="CDX48769.1"/>
    </source>
</evidence>
<feature type="region of interest" description="Disordered" evidence="1">
    <location>
        <begin position="1"/>
        <end position="24"/>
    </location>
</feature>
<dbReference type="EMBL" id="CCND01000001">
    <property type="protein sequence ID" value="CDX48769.1"/>
    <property type="molecule type" value="Genomic_DNA"/>
</dbReference>
<dbReference type="Proteomes" id="UP000182888">
    <property type="component" value="Unassembled WGS sequence"/>
</dbReference>
<dbReference type="EMBL" id="CCNE01000010">
    <property type="protein sequence ID" value="CDX53356.1"/>
    <property type="molecule type" value="Genomic_DNA"/>
</dbReference>
<protein>
    <submittedName>
        <fullName evidence="4">Uncharacterized protein</fullName>
    </submittedName>
</protein>
<keyword evidence="5" id="KW-1185">Reference proteome</keyword>
<dbReference type="AlphaFoldDB" id="A0A090FZZ8"/>
<reference evidence="5" key="3">
    <citation type="submission" date="2014-08" db="EMBL/GenBank/DDBJ databases">
        <authorList>
            <person name="Moulin L."/>
        </authorList>
    </citation>
    <scope>NUCLEOTIDE SEQUENCE [LARGE SCALE GENOMIC DNA]</scope>
</reference>
<dbReference type="Proteomes" id="UP000045285">
    <property type="component" value="Unassembled WGS sequence"/>
</dbReference>
<proteinExistence type="predicted"/>